<keyword evidence="5" id="KW-0479">Metal-binding</keyword>
<gene>
    <name evidence="9" type="ORF">Cfor_00525</name>
</gene>
<comment type="similarity">
    <text evidence="3">Belongs to the HARBI1 family.</text>
</comment>
<keyword evidence="10" id="KW-1185">Reference proteome</keyword>
<accession>A0A6L2PNV7</accession>
<dbReference type="InterPro" id="IPR027806">
    <property type="entry name" value="HARBI1_dom"/>
</dbReference>
<evidence type="ECO:0000256" key="2">
    <source>
        <dbReference type="ARBA" id="ARBA00004123"/>
    </source>
</evidence>
<name>A0A6L2PNV7_COPFO</name>
<evidence type="ECO:0000256" key="3">
    <source>
        <dbReference type="ARBA" id="ARBA00006958"/>
    </source>
</evidence>
<evidence type="ECO:0000256" key="1">
    <source>
        <dbReference type="ARBA" id="ARBA00001968"/>
    </source>
</evidence>
<evidence type="ECO:0000256" key="7">
    <source>
        <dbReference type="ARBA" id="ARBA00023242"/>
    </source>
</evidence>
<keyword evidence="6" id="KW-0378">Hydrolase</keyword>
<organism evidence="9 10">
    <name type="scientific">Coptotermes formosanus</name>
    <name type="common">Formosan subterranean termite</name>
    <dbReference type="NCBI Taxonomy" id="36987"/>
    <lineage>
        <taxon>Eukaryota</taxon>
        <taxon>Metazoa</taxon>
        <taxon>Ecdysozoa</taxon>
        <taxon>Arthropoda</taxon>
        <taxon>Hexapoda</taxon>
        <taxon>Insecta</taxon>
        <taxon>Pterygota</taxon>
        <taxon>Neoptera</taxon>
        <taxon>Polyneoptera</taxon>
        <taxon>Dictyoptera</taxon>
        <taxon>Blattodea</taxon>
        <taxon>Blattoidea</taxon>
        <taxon>Termitoidae</taxon>
        <taxon>Rhinotermitidae</taxon>
        <taxon>Coptotermes</taxon>
    </lineage>
</organism>
<dbReference type="EMBL" id="BLKM01008615">
    <property type="protein sequence ID" value="GFG34283.1"/>
    <property type="molecule type" value="Genomic_DNA"/>
</dbReference>
<evidence type="ECO:0000256" key="5">
    <source>
        <dbReference type="ARBA" id="ARBA00022723"/>
    </source>
</evidence>
<keyword evidence="4" id="KW-0540">Nuclease</keyword>
<protein>
    <recommendedName>
        <fullName evidence="8">DDE Tnp4 domain-containing protein</fullName>
    </recommendedName>
</protein>
<dbReference type="PANTHER" id="PTHR22930:SF269">
    <property type="entry name" value="NUCLEASE HARBI1-LIKE PROTEIN"/>
    <property type="match status" value="1"/>
</dbReference>
<dbReference type="InterPro" id="IPR045249">
    <property type="entry name" value="HARBI1-like"/>
</dbReference>
<sequence length="248" mass="28393">MWACLQPVFMAEKNEEDWLSIADEFNHRTNFPNCIGAVDGKHIRRCKPDGSGSEFFNYKSYFSTVLMALVDADYKFIAIEQSHLYKRLERNELTIPKGGPLRLDENGEHVPLVTVGDEGFALSQHVLGPHPHRNLSTAKRISNYRLTTARRTVECAFGILCNKWRVFHRAFVLHPDFADIVVKACCVLHSYVQPRDGVRFEDTPHECPLENIESFGTRSTARGTGVREYFTKYFICSQGCLPWQYGKV</sequence>
<dbReference type="GO" id="GO:0005634">
    <property type="term" value="C:nucleus"/>
    <property type="evidence" value="ECO:0007669"/>
    <property type="project" value="UniProtKB-SubCell"/>
</dbReference>
<proteinExistence type="inferred from homology"/>
<comment type="caution">
    <text evidence="9">The sequence shown here is derived from an EMBL/GenBank/DDBJ whole genome shotgun (WGS) entry which is preliminary data.</text>
</comment>
<dbReference type="GO" id="GO:0016787">
    <property type="term" value="F:hydrolase activity"/>
    <property type="evidence" value="ECO:0007669"/>
    <property type="project" value="UniProtKB-KW"/>
</dbReference>
<comment type="cofactor">
    <cofactor evidence="1">
        <name>a divalent metal cation</name>
        <dbReference type="ChEBI" id="CHEBI:60240"/>
    </cofactor>
</comment>
<evidence type="ECO:0000256" key="6">
    <source>
        <dbReference type="ARBA" id="ARBA00022801"/>
    </source>
</evidence>
<feature type="domain" description="DDE Tnp4" evidence="8">
    <location>
        <begin position="38"/>
        <end position="189"/>
    </location>
</feature>
<dbReference type="Pfam" id="PF13359">
    <property type="entry name" value="DDE_Tnp_4"/>
    <property type="match status" value="1"/>
</dbReference>
<dbReference type="Proteomes" id="UP000502823">
    <property type="component" value="Unassembled WGS sequence"/>
</dbReference>
<dbReference type="AlphaFoldDB" id="A0A6L2PNV7"/>
<dbReference type="GO" id="GO:0004518">
    <property type="term" value="F:nuclease activity"/>
    <property type="evidence" value="ECO:0007669"/>
    <property type="project" value="UniProtKB-KW"/>
</dbReference>
<evidence type="ECO:0000259" key="8">
    <source>
        <dbReference type="Pfam" id="PF13359"/>
    </source>
</evidence>
<reference evidence="10" key="1">
    <citation type="submission" date="2020-01" db="EMBL/GenBank/DDBJ databases">
        <title>Draft genome sequence of the Termite Coptotermes fromosanus.</title>
        <authorList>
            <person name="Itakura S."/>
            <person name="Yosikawa Y."/>
            <person name="Umezawa K."/>
        </authorList>
    </citation>
    <scope>NUCLEOTIDE SEQUENCE [LARGE SCALE GENOMIC DNA]</scope>
</reference>
<comment type="subcellular location">
    <subcellularLocation>
        <location evidence="2">Nucleus</location>
    </subcellularLocation>
</comment>
<dbReference type="InParanoid" id="A0A6L2PNV7"/>
<keyword evidence="7" id="KW-0539">Nucleus</keyword>
<dbReference type="OrthoDB" id="2668416at2759"/>
<evidence type="ECO:0000256" key="4">
    <source>
        <dbReference type="ARBA" id="ARBA00022722"/>
    </source>
</evidence>
<dbReference type="GO" id="GO:0046872">
    <property type="term" value="F:metal ion binding"/>
    <property type="evidence" value="ECO:0007669"/>
    <property type="project" value="UniProtKB-KW"/>
</dbReference>
<evidence type="ECO:0000313" key="9">
    <source>
        <dbReference type="EMBL" id="GFG34283.1"/>
    </source>
</evidence>
<evidence type="ECO:0000313" key="10">
    <source>
        <dbReference type="Proteomes" id="UP000502823"/>
    </source>
</evidence>
<dbReference type="PANTHER" id="PTHR22930">
    <property type="match status" value="1"/>
</dbReference>